<dbReference type="Proteomes" id="UP001242010">
    <property type="component" value="Chromosome"/>
</dbReference>
<dbReference type="InterPro" id="IPR003251">
    <property type="entry name" value="Rr_diiron-bd_dom"/>
</dbReference>
<dbReference type="InterPro" id="IPR009078">
    <property type="entry name" value="Ferritin-like_SF"/>
</dbReference>
<proteinExistence type="predicted"/>
<evidence type="ECO:0000259" key="2">
    <source>
        <dbReference type="Pfam" id="PF02915"/>
    </source>
</evidence>
<dbReference type="Gene3D" id="1.20.1260.10">
    <property type="match status" value="1"/>
</dbReference>
<evidence type="ECO:0000313" key="4">
    <source>
        <dbReference type="Proteomes" id="UP001242010"/>
    </source>
</evidence>
<organism evidence="3 4">
    <name type="scientific">Geothrix oryzae</name>
    <dbReference type="NCBI Taxonomy" id="2927975"/>
    <lineage>
        <taxon>Bacteria</taxon>
        <taxon>Pseudomonadati</taxon>
        <taxon>Acidobacteriota</taxon>
        <taxon>Holophagae</taxon>
        <taxon>Holophagales</taxon>
        <taxon>Holophagaceae</taxon>
        <taxon>Geothrix</taxon>
    </lineage>
</organism>
<dbReference type="Pfam" id="PF02915">
    <property type="entry name" value="Rubrerythrin"/>
    <property type="match status" value="1"/>
</dbReference>
<accession>A0ABN6V0T3</accession>
<name>A0ABN6V0T3_9BACT</name>
<keyword evidence="4" id="KW-1185">Reference proteome</keyword>
<dbReference type="InterPro" id="IPR012347">
    <property type="entry name" value="Ferritin-like"/>
</dbReference>
<feature type="domain" description="Rubrerythrin diiron-binding" evidence="2">
    <location>
        <begin position="16"/>
        <end position="152"/>
    </location>
</feature>
<sequence length="174" mass="19390">MATRGIDFSSLSLVNALDLAILIEEEAQERYEEFAAQMEQHRTPEAAAFFRLMADNEAKHGEELAVRRRKLFGDAPRMATRAMIFDVEAPDYDAARAFMSPRQAMKAALASEVKAHAFFVAALPAIEDDGVRALFTELRDEETHHQNLVKAELAKLPPDSGLSDEDFVDEPAPQ</sequence>
<reference evidence="4" key="1">
    <citation type="journal article" date="2023" name="Int. J. Syst. Evol. Microbiol.">
        <title>Mesoterricola silvestris gen. nov., sp. nov., Mesoterricola sediminis sp. nov., Geothrix oryzae sp. nov., Geothrix edaphica sp. nov., Geothrix rubra sp. nov., and Geothrix limicola sp. nov., six novel members of Acidobacteriota isolated from soils.</title>
        <authorList>
            <person name="Itoh H."/>
            <person name="Sugisawa Y."/>
            <person name="Mise K."/>
            <person name="Xu Z."/>
            <person name="Kuniyasu M."/>
            <person name="Ushijima N."/>
            <person name="Kawano K."/>
            <person name="Kobayashi E."/>
            <person name="Shiratori Y."/>
            <person name="Masuda Y."/>
            <person name="Senoo K."/>
        </authorList>
    </citation>
    <scope>NUCLEOTIDE SEQUENCE [LARGE SCALE GENOMIC DNA]</scope>
    <source>
        <strain evidence="4">Red222</strain>
    </source>
</reference>
<dbReference type="RefSeq" id="WP_286353733.1">
    <property type="nucleotide sequence ID" value="NZ_AP027079.1"/>
</dbReference>
<evidence type="ECO:0000313" key="3">
    <source>
        <dbReference type="EMBL" id="BDU70012.1"/>
    </source>
</evidence>
<protein>
    <recommendedName>
        <fullName evidence="2">Rubrerythrin diiron-binding domain-containing protein</fullName>
    </recommendedName>
</protein>
<feature type="compositionally biased region" description="Acidic residues" evidence="1">
    <location>
        <begin position="162"/>
        <end position="174"/>
    </location>
</feature>
<evidence type="ECO:0000256" key="1">
    <source>
        <dbReference type="SAM" id="MobiDB-lite"/>
    </source>
</evidence>
<dbReference type="SUPFAM" id="SSF47240">
    <property type="entry name" value="Ferritin-like"/>
    <property type="match status" value="1"/>
</dbReference>
<feature type="region of interest" description="Disordered" evidence="1">
    <location>
        <begin position="154"/>
        <end position="174"/>
    </location>
</feature>
<dbReference type="EMBL" id="AP027079">
    <property type="protein sequence ID" value="BDU70012.1"/>
    <property type="molecule type" value="Genomic_DNA"/>
</dbReference>
<gene>
    <name evidence="3" type="ORF">GETHOR_21130</name>
</gene>